<dbReference type="EMBL" id="JABCSC020000001">
    <property type="protein sequence ID" value="NSL54765.1"/>
    <property type="molecule type" value="Genomic_DNA"/>
</dbReference>
<feature type="domain" description="4Fe-4S ferredoxin-type" evidence="10">
    <location>
        <begin position="129"/>
        <end position="159"/>
    </location>
</feature>
<keyword evidence="5" id="KW-1278">Translocase</keyword>
<dbReference type="PANTHER" id="PTHR24960:SF79">
    <property type="entry name" value="PHOTOSYSTEM I IRON-SULFUR CENTER"/>
    <property type="match status" value="1"/>
</dbReference>
<dbReference type="RefSeq" id="WP_170021213.1">
    <property type="nucleotide sequence ID" value="NZ_JABCSC020000001.1"/>
</dbReference>
<name>A0ABX2IKY8_9RHOO</name>
<evidence type="ECO:0000256" key="1">
    <source>
        <dbReference type="ARBA" id="ARBA00022448"/>
    </source>
</evidence>
<organism evidence="12 13">
    <name type="scientific">Uliginosibacterium aquaticum</name>
    <dbReference type="NCBI Taxonomy" id="2731212"/>
    <lineage>
        <taxon>Bacteria</taxon>
        <taxon>Pseudomonadati</taxon>
        <taxon>Pseudomonadota</taxon>
        <taxon>Betaproteobacteria</taxon>
        <taxon>Rhodocyclales</taxon>
        <taxon>Zoogloeaceae</taxon>
        <taxon>Uliginosibacterium</taxon>
    </lineage>
</organism>
<dbReference type="InterPro" id="IPR010207">
    <property type="entry name" value="Elect_transpt_cplx_RnfB/RsxB"/>
</dbReference>
<gene>
    <name evidence="12" type="ORF">HJ583_006995</name>
</gene>
<dbReference type="InterPro" id="IPR017900">
    <property type="entry name" value="4Fe4S_Fe_S_CS"/>
</dbReference>
<feature type="domain" description="4Fe-4S ferredoxin-type" evidence="10">
    <location>
        <begin position="100"/>
        <end position="124"/>
    </location>
</feature>
<dbReference type="NCBIfam" id="TIGR01944">
    <property type="entry name" value="rnfB"/>
    <property type="match status" value="1"/>
</dbReference>
<dbReference type="Gene3D" id="3.30.70.20">
    <property type="match status" value="1"/>
</dbReference>
<evidence type="ECO:0000256" key="8">
    <source>
        <dbReference type="ARBA" id="ARBA00023014"/>
    </source>
</evidence>
<evidence type="ECO:0000256" key="4">
    <source>
        <dbReference type="ARBA" id="ARBA00022737"/>
    </source>
</evidence>
<proteinExistence type="predicted"/>
<keyword evidence="2" id="KW-0004">4Fe-4S</keyword>
<dbReference type="Pfam" id="PF14697">
    <property type="entry name" value="Fer4_21"/>
    <property type="match status" value="1"/>
</dbReference>
<evidence type="ECO:0000259" key="10">
    <source>
        <dbReference type="PROSITE" id="PS51379"/>
    </source>
</evidence>
<dbReference type="InterPro" id="IPR050157">
    <property type="entry name" value="PSI_iron-sulfur_center"/>
</dbReference>
<reference evidence="12 13" key="1">
    <citation type="submission" date="2020-06" db="EMBL/GenBank/DDBJ databases">
        <title>Draft genome of Uliginosibacterium sp. IMCC34675.</title>
        <authorList>
            <person name="Song J."/>
        </authorList>
    </citation>
    <scope>NUCLEOTIDE SEQUENCE [LARGE SCALE GENOMIC DNA]</scope>
    <source>
        <strain evidence="12 13">IMCC34675</strain>
    </source>
</reference>
<evidence type="ECO:0000256" key="3">
    <source>
        <dbReference type="ARBA" id="ARBA00022723"/>
    </source>
</evidence>
<dbReference type="SUPFAM" id="SSF54862">
    <property type="entry name" value="4Fe-4S ferredoxins"/>
    <property type="match status" value="1"/>
</dbReference>
<dbReference type="PANTHER" id="PTHR24960">
    <property type="entry name" value="PHOTOSYSTEM I IRON-SULFUR CENTER-RELATED"/>
    <property type="match status" value="1"/>
</dbReference>
<keyword evidence="9" id="KW-0472">Membrane</keyword>
<keyword evidence="13" id="KW-1185">Reference proteome</keyword>
<keyword evidence="3" id="KW-0479">Metal-binding</keyword>
<dbReference type="InterPro" id="IPR007202">
    <property type="entry name" value="4Fe-4S_dom"/>
</dbReference>
<protein>
    <submittedName>
        <fullName evidence="12">RnfABCDGE type electron transport complex subunit B</fullName>
    </submittedName>
</protein>
<keyword evidence="6" id="KW-0249">Electron transport</keyword>
<evidence type="ECO:0000256" key="6">
    <source>
        <dbReference type="ARBA" id="ARBA00022982"/>
    </source>
</evidence>
<dbReference type="InterPro" id="IPR017896">
    <property type="entry name" value="4Fe4S_Fe-S-bd"/>
</dbReference>
<dbReference type="Pfam" id="PF04060">
    <property type="entry name" value="FeS"/>
    <property type="match status" value="1"/>
</dbReference>
<evidence type="ECO:0000256" key="5">
    <source>
        <dbReference type="ARBA" id="ARBA00022967"/>
    </source>
</evidence>
<evidence type="ECO:0000256" key="9">
    <source>
        <dbReference type="ARBA" id="ARBA00023136"/>
    </source>
</evidence>
<keyword evidence="8" id="KW-0411">Iron-sulfur</keyword>
<feature type="domain" description="4Fe-4S" evidence="11">
    <location>
        <begin position="28"/>
        <end position="87"/>
    </location>
</feature>
<dbReference type="PROSITE" id="PS00198">
    <property type="entry name" value="4FE4S_FER_1"/>
    <property type="match status" value="1"/>
</dbReference>
<sequence length="174" mass="17345">MIGILSLSFLGLFLGLLLGYAAKVFAVEADSVAVELAEMMPGTNCGQCGLAGCTAAAEALVRGEAPATVCPGGGVALAQAIAAKLGIALSLDGLEDPGPQVATVAEEICIGCGKCLKGCATDAIVGAAKQIHGVLDEACTGCGGCMDLCPTGAIVLRPLPQQLKDWNWAKPAFA</sequence>
<keyword evidence="1" id="KW-0813">Transport</keyword>
<dbReference type="PROSITE" id="PS51656">
    <property type="entry name" value="4FE4S"/>
    <property type="match status" value="1"/>
</dbReference>
<dbReference type="Proteomes" id="UP000778523">
    <property type="component" value="Unassembled WGS sequence"/>
</dbReference>
<comment type="caution">
    <text evidence="12">The sequence shown here is derived from an EMBL/GenBank/DDBJ whole genome shotgun (WGS) entry which is preliminary data.</text>
</comment>
<keyword evidence="7" id="KW-0408">Iron</keyword>
<evidence type="ECO:0000256" key="7">
    <source>
        <dbReference type="ARBA" id="ARBA00023004"/>
    </source>
</evidence>
<evidence type="ECO:0000313" key="12">
    <source>
        <dbReference type="EMBL" id="NSL54765.1"/>
    </source>
</evidence>
<dbReference type="Gene3D" id="1.10.15.40">
    <property type="entry name" value="Electron transport complex subunit B, putative Fe-S cluster"/>
    <property type="match status" value="1"/>
</dbReference>
<evidence type="ECO:0000313" key="13">
    <source>
        <dbReference type="Proteomes" id="UP000778523"/>
    </source>
</evidence>
<evidence type="ECO:0000256" key="2">
    <source>
        <dbReference type="ARBA" id="ARBA00022485"/>
    </source>
</evidence>
<dbReference type="PROSITE" id="PS51379">
    <property type="entry name" value="4FE4S_FER_2"/>
    <property type="match status" value="2"/>
</dbReference>
<accession>A0ABX2IKY8</accession>
<keyword evidence="4" id="KW-0677">Repeat</keyword>
<evidence type="ECO:0000259" key="11">
    <source>
        <dbReference type="PROSITE" id="PS51656"/>
    </source>
</evidence>